<keyword evidence="3" id="KW-0804">Transcription</keyword>
<dbReference type="PANTHER" id="PTHR43280:SF28">
    <property type="entry name" value="HTH-TYPE TRANSCRIPTIONAL ACTIVATOR RHAS"/>
    <property type="match status" value="1"/>
</dbReference>
<organism evidence="5 6">
    <name type="scientific">Agarivorans albus MKT 106</name>
    <dbReference type="NCBI Taxonomy" id="1331007"/>
    <lineage>
        <taxon>Bacteria</taxon>
        <taxon>Pseudomonadati</taxon>
        <taxon>Pseudomonadota</taxon>
        <taxon>Gammaproteobacteria</taxon>
        <taxon>Alteromonadales</taxon>
        <taxon>Alteromonadaceae</taxon>
        <taxon>Agarivorans</taxon>
    </lineage>
</organism>
<gene>
    <name evidence="5" type="ORF">AALB_1569</name>
</gene>
<evidence type="ECO:0000256" key="3">
    <source>
        <dbReference type="ARBA" id="ARBA00023163"/>
    </source>
</evidence>
<dbReference type="GO" id="GO:0003700">
    <property type="term" value="F:DNA-binding transcription factor activity"/>
    <property type="evidence" value="ECO:0007669"/>
    <property type="project" value="InterPro"/>
</dbReference>
<dbReference type="EMBL" id="BARX01000008">
    <property type="protein sequence ID" value="GAD01489.1"/>
    <property type="molecule type" value="Genomic_DNA"/>
</dbReference>
<keyword evidence="1" id="KW-0805">Transcription regulation</keyword>
<dbReference type="STRING" id="1331007.AALB_1569"/>
<keyword evidence="2" id="KW-0238">DNA-binding</keyword>
<evidence type="ECO:0000256" key="2">
    <source>
        <dbReference type="ARBA" id="ARBA00023125"/>
    </source>
</evidence>
<name>R9PJD0_AGAAL</name>
<dbReference type="InterPro" id="IPR018060">
    <property type="entry name" value="HTH_AraC"/>
</dbReference>
<keyword evidence="6" id="KW-1185">Reference proteome</keyword>
<evidence type="ECO:0000256" key="1">
    <source>
        <dbReference type="ARBA" id="ARBA00023015"/>
    </source>
</evidence>
<dbReference type="SUPFAM" id="SSF46689">
    <property type="entry name" value="Homeodomain-like"/>
    <property type="match status" value="2"/>
</dbReference>
<feature type="domain" description="HTH araC/xylS-type" evidence="4">
    <location>
        <begin position="165"/>
        <end position="263"/>
    </location>
</feature>
<evidence type="ECO:0000259" key="4">
    <source>
        <dbReference type="PROSITE" id="PS01124"/>
    </source>
</evidence>
<dbReference type="SMART" id="SM00342">
    <property type="entry name" value="HTH_ARAC"/>
    <property type="match status" value="1"/>
</dbReference>
<dbReference type="InterPro" id="IPR020449">
    <property type="entry name" value="Tscrpt_reg_AraC-type_HTH"/>
</dbReference>
<sequence length="271" mass="31103">MRRFHFIDEPSLEIPTHFHMLCEVMLFKKIKGQVGIDGQSIELNDNSLVFVPSLAMHEMEMQGEEREFSLLQFQRYLYSELALLDVASQLEKPLVLQLNDQQAGYLHSQFAWLENVDNNNDGRNLAHSLLRTLFLFLAGQQSRCQFSTEKNATVLKENKGLAKIIPLLHHLENHQTLNLSLQQAADICGMSRYHFSRVFKSLFAQNYKDYLLKRKINTAVAMLSDSKQSITQIAYACEFSDSAYFCAKFKQVMGMSPGQFRQSTQTVLSFG</sequence>
<dbReference type="Pfam" id="PF12833">
    <property type="entry name" value="HTH_18"/>
    <property type="match status" value="1"/>
</dbReference>
<proteinExistence type="predicted"/>
<evidence type="ECO:0000313" key="6">
    <source>
        <dbReference type="Proteomes" id="UP000014461"/>
    </source>
</evidence>
<dbReference type="PANTHER" id="PTHR43280">
    <property type="entry name" value="ARAC-FAMILY TRANSCRIPTIONAL REGULATOR"/>
    <property type="match status" value="1"/>
</dbReference>
<accession>R9PJD0</accession>
<reference evidence="5" key="1">
    <citation type="journal article" date="2013" name="Genome Announc.">
        <title>Draft Genome Sequence of Agarivorans albus Strain MKT 106T, an Agarolytic Marine Bacterium.</title>
        <authorList>
            <person name="Yasuike M."/>
            <person name="Nakamura Y."/>
            <person name="Kai W."/>
            <person name="Fujiwara A."/>
            <person name="Fukui Y."/>
            <person name="Satomi M."/>
            <person name="Sano M."/>
        </authorList>
    </citation>
    <scope>NUCLEOTIDE SEQUENCE [LARGE SCALE GENOMIC DNA]</scope>
</reference>
<dbReference type="Gene3D" id="1.10.10.60">
    <property type="entry name" value="Homeodomain-like"/>
    <property type="match status" value="2"/>
</dbReference>
<protein>
    <submittedName>
        <fullName evidence="5">Transcriptional regulator</fullName>
    </submittedName>
</protein>
<dbReference type="PROSITE" id="PS01124">
    <property type="entry name" value="HTH_ARAC_FAMILY_2"/>
    <property type="match status" value="1"/>
</dbReference>
<dbReference type="Proteomes" id="UP000014461">
    <property type="component" value="Unassembled WGS sequence"/>
</dbReference>
<evidence type="ECO:0000313" key="5">
    <source>
        <dbReference type="EMBL" id="GAD01489.1"/>
    </source>
</evidence>
<dbReference type="InterPro" id="IPR009057">
    <property type="entry name" value="Homeodomain-like_sf"/>
</dbReference>
<dbReference type="AlphaFoldDB" id="R9PJD0"/>
<dbReference type="GO" id="GO:0043565">
    <property type="term" value="F:sequence-specific DNA binding"/>
    <property type="evidence" value="ECO:0007669"/>
    <property type="project" value="InterPro"/>
</dbReference>
<comment type="caution">
    <text evidence="5">The sequence shown here is derived from an EMBL/GenBank/DDBJ whole genome shotgun (WGS) entry which is preliminary data.</text>
</comment>
<dbReference type="PRINTS" id="PR00032">
    <property type="entry name" value="HTHARAC"/>
</dbReference>